<organism evidence="3 4">
    <name type="scientific">Mucor saturninus</name>
    <dbReference type="NCBI Taxonomy" id="64648"/>
    <lineage>
        <taxon>Eukaryota</taxon>
        <taxon>Fungi</taxon>
        <taxon>Fungi incertae sedis</taxon>
        <taxon>Mucoromycota</taxon>
        <taxon>Mucoromycotina</taxon>
        <taxon>Mucoromycetes</taxon>
        <taxon>Mucorales</taxon>
        <taxon>Mucorineae</taxon>
        <taxon>Mucoraceae</taxon>
        <taxon>Mucor</taxon>
    </lineage>
</organism>
<feature type="coiled-coil region" evidence="1">
    <location>
        <begin position="64"/>
        <end position="98"/>
    </location>
</feature>
<dbReference type="EMBL" id="JAEPRD010000033">
    <property type="protein sequence ID" value="KAG2205999.1"/>
    <property type="molecule type" value="Genomic_DNA"/>
</dbReference>
<accession>A0A8H7R7X1</accession>
<dbReference type="Proteomes" id="UP000603453">
    <property type="component" value="Unassembled WGS sequence"/>
</dbReference>
<feature type="transmembrane region" description="Helical" evidence="2">
    <location>
        <begin position="117"/>
        <end position="137"/>
    </location>
</feature>
<evidence type="ECO:0000256" key="1">
    <source>
        <dbReference type="SAM" id="Coils"/>
    </source>
</evidence>
<keyword evidence="1" id="KW-0175">Coiled coil</keyword>
<sequence length="154" mass="17868">MEHIVAEAAQELESRLSIENLTSATMASWNHETSACIKRIEDTAQLTNKIQSETELIQEMLTCLNQKQGELQATFDKIDQLEALVNKVKDTYNAMGENVDMMEKAVSASTPFRLVSLAQNKALLMLNIFFFFFFVWCREIEIYQHNHIFHRHIR</sequence>
<evidence type="ECO:0000256" key="2">
    <source>
        <dbReference type="SAM" id="Phobius"/>
    </source>
</evidence>
<protein>
    <submittedName>
        <fullName evidence="3">Uncharacterized protein</fullName>
    </submittedName>
</protein>
<evidence type="ECO:0000313" key="4">
    <source>
        <dbReference type="Proteomes" id="UP000603453"/>
    </source>
</evidence>
<dbReference type="OrthoDB" id="2372305at2759"/>
<reference evidence="3" key="1">
    <citation type="submission" date="2020-12" db="EMBL/GenBank/DDBJ databases">
        <title>Metabolic potential, ecology and presence of endohyphal bacteria is reflected in genomic diversity of Mucoromycotina.</title>
        <authorList>
            <person name="Muszewska A."/>
            <person name="Okrasinska A."/>
            <person name="Steczkiewicz K."/>
            <person name="Drgas O."/>
            <person name="Orlowska M."/>
            <person name="Perlinska-Lenart U."/>
            <person name="Aleksandrzak-Piekarczyk T."/>
            <person name="Szatraj K."/>
            <person name="Zielenkiewicz U."/>
            <person name="Pilsyk S."/>
            <person name="Malc E."/>
            <person name="Mieczkowski P."/>
            <person name="Kruszewska J.S."/>
            <person name="Biernat P."/>
            <person name="Pawlowska J."/>
        </authorList>
    </citation>
    <scope>NUCLEOTIDE SEQUENCE</scope>
    <source>
        <strain evidence="3">WA0000017839</strain>
    </source>
</reference>
<keyword evidence="2" id="KW-0812">Transmembrane</keyword>
<keyword evidence="2" id="KW-0472">Membrane</keyword>
<keyword evidence="2" id="KW-1133">Transmembrane helix</keyword>
<comment type="caution">
    <text evidence="3">The sequence shown here is derived from an EMBL/GenBank/DDBJ whole genome shotgun (WGS) entry which is preliminary data.</text>
</comment>
<keyword evidence="4" id="KW-1185">Reference proteome</keyword>
<dbReference type="AlphaFoldDB" id="A0A8H7R7X1"/>
<evidence type="ECO:0000313" key="3">
    <source>
        <dbReference type="EMBL" id="KAG2205999.1"/>
    </source>
</evidence>
<proteinExistence type="predicted"/>
<name>A0A8H7R7X1_9FUNG</name>
<gene>
    <name evidence="3" type="ORF">INT47_005317</name>
</gene>